<dbReference type="InParanoid" id="A0A5J5ERD3"/>
<evidence type="ECO:0000313" key="2">
    <source>
        <dbReference type="EMBL" id="KAA8901459.1"/>
    </source>
</evidence>
<organism evidence="2 3">
    <name type="scientific">Sphaerosporella brunnea</name>
    <dbReference type="NCBI Taxonomy" id="1250544"/>
    <lineage>
        <taxon>Eukaryota</taxon>
        <taxon>Fungi</taxon>
        <taxon>Dikarya</taxon>
        <taxon>Ascomycota</taxon>
        <taxon>Pezizomycotina</taxon>
        <taxon>Pezizomycetes</taxon>
        <taxon>Pezizales</taxon>
        <taxon>Pyronemataceae</taxon>
        <taxon>Sphaerosporella</taxon>
    </lineage>
</organism>
<keyword evidence="1" id="KW-0472">Membrane</keyword>
<keyword evidence="1" id="KW-1133">Transmembrane helix</keyword>
<evidence type="ECO:0000313" key="3">
    <source>
        <dbReference type="Proteomes" id="UP000326924"/>
    </source>
</evidence>
<feature type="transmembrane region" description="Helical" evidence="1">
    <location>
        <begin position="160"/>
        <end position="182"/>
    </location>
</feature>
<gene>
    <name evidence="2" type="ORF">FN846DRAFT_1022785</name>
</gene>
<accession>A0A5J5ERD3</accession>
<comment type="caution">
    <text evidence="2">The sequence shown here is derived from an EMBL/GenBank/DDBJ whole genome shotgun (WGS) entry which is preliminary data.</text>
</comment>
<name>A0A5J5ERD3_9PEZI</name>
<dbReference type="AlphaFoldDB" id="A0A5J5ERD3"/>
<reference evidence="2 3" key="1">
    <citation type="submission" date="2019-09" db="EMBL/GenBank/DDBJ databases">
        <title>Draft genome of the ectomycorrhizal ascomycete Sphaerosporella brunnea.</title>
        <authorList>
            <consortium name="DOE Joint Genome Institute"/>
            <person name="Benucci G.M."/>
            <person name="Marozzi G."/>
            <person name="Antonielli L."/>
            <person name="Sanchez S."/>
            <person name="Marco P."/>
            <person name="Wang X."/>
            <person name="Falini L.B."/>
            <person name="Barry K."/>
            <person name="Haridas S."/>
            <person name="Lipzen A."/>
            <person name="Labutti K."/>
            <person name="Grigoriev I.V."/>
            <person name="Murat C."/>
            <person name="Martin F."/>
            <person name="Albertini E."/>
            <person name="Donnini D."/>
            <person name="Bonito G."/>
        </authorList>
    </citation>
    <scope>NUCLEOTIDE SEQUENCE [LARGE SCALE GENOMIC DNA]</scope>
    <source>
        <strain evidence="2 3">Sb_GMNB300</strain>
    </source>
</reference>
<sequence length="193" mass="22939">MSSTMSPTMSPLLKITASLVSIYLQPSSPIRRVLDCHYRSKCPTRLLDHHLAPPSKAHRCRRVLTPFHLLKCKPAFRPLQECKHGRHQLLYLLLLGCRCHYLRFLLLGCRCDYLRFLLLGGRCHYLRFLRLGCRCHYLRFLLLSYRSHYLRFLFPGCHWHYLRLLFVLLLLGYSCHYLRFLLLGSHCQQLLDL</sequence>
<proteinExistence type="predicted"/>
<protein>
    <submittedName>
        <fullName evidence="2">Uncharacterized protein</fullName>
    </submittedName>
</protein>
<dbReference type="Proteomes" id="UP000326924">
    <property type="component" value="Unassembled WGS sequence"/>
</dbReference>
<keyword evidence="3" id="KW-1185">Reference proteome</keyword>
<evidence type="ECO:0000256" key="1">
    <source>
        <dbReference type="SAM" id="Phobius"/>
    </source>
</evidence>
<keyword evidence="1" id="KW-0812">Transmembrane</keyword>
<feature type="non-terminal residue" evidence="2">
    <location>
        <position position="193"/>
    </location>
</feature>
<dbReference type="EMBL" id="VXIS01000144">
    <property type="protein sequence ID" value="KAA8901459.1"/>
    <property type="molecule type" value="Genomic_DNA"/>
</dbReference>